<comment type="caution">
    <text evidence="3">The sequence shown here is derived from an EMBL/GenBank/DDBJ whole genome shotgun (WGS) entry which is preliminary data.</text>
</comment>
<feature type="region of interest" description="Disordered" evidence="2">
    <location>
        <begin position="129"/>
        <end position="169"/>
    </location>
</feature>
<evidence type="ECO:0008006" key="5">
    <source>
        <dbReference type="Google" id="ProtNLM"/>
    </source>
</evidence>
<dbReference type="PANTHER" id="PTHR48228:SF5">
    <property type="entry name" value="ALPHA-METHYLACYL-COA RACEMASE"/>
    <property type="match status" value="1"/>
</dbReference>
<dbReference type="InterPro" id="IPR003673">
    <property type="entry name" value="CoA-Trfase_fam_III"/>
</dbReference>
<dbReference type="GO" id="GO:0003824">
    <property type="term" value="F:catalytic activity"/>
    <property type="evidence" value="ECO:0007669"/>
    <property type="project" value="InterPro"/>
</dbReference>
<dbReference type="AlphaFoldDB" id="A0A8K0NGT2"/>
<dbReference type="Pfam" id="PF02515">
    <property type="entry name" value="CoA_transf_3"/>
    <property type="match status" value="1"/>
</dbReference>
<dbReference type="OrthoDB" id="16747at2759"/>
<dbReference type="PANTHER" id="PTHR48228">
    <property type="entry name" value="SUCCINYL-COA--D-CITRAMALATE COA-TRANSFERASE"/>
    <property type="match status" value="1"/>
</dbReference>
<dbReference type="Gene3D" id="3.30.1540.10">
    <property type="entry name" value="formyl-coa transferase, domain 3"/>
    <property type="match status" value="1"/>
</dbReference>
<proteinExistence type="inferred from homology"/>
<organism evidence="3 4">
    <name type="scientific">Claviceps africana</name>
    <dbReference type="NCBI Taxonomy" id="83212"/>
    <lineage>
        <taxon>Eukaryota</taxon>
        <taxon>Fungi</taxon>
        <taxon>Dikarya</taxon>
        <taxon>Ascomycota</taxon>
        <taxon>Pezizomycotina</taxon>
        <taxon>Sordariomycetes</taxon>
        <taxon>Hypocreomycetidae</taxon>
        <taxon>Hypocreales</taxon>
        <taxon>Clavicipitaceae</taxon>
        <taxon>Claviceps</taxon>
    </lineage>
</organism>
<reference evidence="3" key="1">
    <citation type="journal article" date="2020" name="bioRxiv">
        <title>Whole genome comparisons of ergot fungi reveals the divergence and evolution of species within the genus Claviceps are the result of varying mechanisms driving genome evolution and host range expansion.</title>
        <authorList>
            <person name="Wyka S.A."/>
            <person name="Mondo S.J."/>
            <person name="Liu M."/>
            <person name="Dettman J."/>
            <person name="Nalam V."/>
            <person name="Broders K.D."/>
        </authorList>
    </citation>
    <scope>NUCLEOTIDE SEQUENCE</scope>
    <source>
        <strain evidence="3">CCC 489</strain>
    </source>
</reference>
<dbReference type="InterPro" id="IPR023606">
    <property type="entry name" value="CoA-Trfase_III_dom_1_sf"/>
</dbReference>
<dbReference type="InterPro" id="IPR044855">
    <property type="entry name" value="CoA-Trfase_III_dom3_sf"/>
</dbReference>
<evidence type="ECO:0000313" key="3">
    <source>
        <dbReference type="EMBL" id="KAG5924102.1"/>
    </source>
</evidence>
<dbReference type="Proteomes" id="UP000811619">
    <property type="component" value="Unassembled WGS sequence"/>
</dbReference>
<dbReference type="InterPro" id="IPR050509">
    <property type="entry name" value="CoA-transferase_III"/>
</dbReference>
<gene>
    <name evidence="3" type="ORF">E4U42_004742</name>
</gene>
<sequence>MNPRPRGANLLDGGCPFYDTYETRDGRFLAVGALEPRFFRRLLVGMGLEHRAPALEADRFDVDAWPALRALFRDTFRRRTRREWEAIFDGSDACTVPVLDYDELEVDPAREGDQRPCVALSDTPCLAIKQRPAPADDGDSAPEPDPVHHGQGPGVPGDGYDAHPLAPGEGGPDVLRAWLGWEMGREYHVHEGGYVLAAEPATSKL</sequence>
<dbReference type="EMBL" id="SRPY01000426">
    <property type="protein sequence ID" value="KAG5924102.1"/>
    <property type="molecule type" value="Genomic_DNA"/>
</dbReference>
<dbReference type="SUPFAM" id="SSF89796">
    <property type="entry name" value="CoA-transferase family III (CaiB/BaiF)"/>
    <property type="match status" value="1"/>
</dbReference>
<accession>A0A8K0NGT2</accession>
<evidence type="ECO:0000313" key="4">
    <source>
        <dbReference type="Proteomes" id="UP000811619"/>
    </source>
</evidence>
<evidence type="ECO:0000256" key="2">
    <source>
        <dbReference type="SAM" id="MobiDB-lite"/>
    </source>
</evidence>
<evidence type="ECO:0000256" key="1">
    <source>
        <dbReference type="ARBA" id="ARBA00008383"/>
    </source>
</evidence>
<comment type="similarity">
    <text evidence="1">Belongs to the CoA-transferase III family.</text>
</comment>
<protein>
    <recommendedName>
        <fullName evidence="5">CoA transferase</fullName>
    </recommendedName>
</protein>
<keyword evidence="4" id="KW-1185">Reference proteome</keyword>
<name>A0A8K0NGT2_9HYPO</name>